<dbReference type="EMBL" id="BMAW01069300">
    <property type="protein sequence ID" value="GFT68321.1"/>
    <property type="molecule type" value="Genomic_DNA"/>
</dbReference>
<gene>
    <name evidence="1" type="ORF">NPIL_464861</name>
</gene>
<protein>
    <submittedName>
        <fullName evidence="1">Uncharacterized protein</fullName>
    </submittedName>
</protein>
<comment type="caution">
    <text evidence="1">The sequence shown here is derived from an EMBL/GenBank/DDBJ whole genome shotgun (WGS) entry which is preliminary data.</text>
</comment>
<dbReference type="Proteomes" id="UP000887013">
    <property type="component" value="Unassembled WGS sequence"/>
</dbReference>
<keyword evidence="2" id="KW-1185">Reference proteome</keyword>
<evidence type="ECO:0000313" key="1">
    <source>
        <dbReference type="EMBL" id="GFT68321.1"/>
    </source>
</evidence>
<feature type="non-terminal residue" evidence="1">
    <location>
        <position position="1"/>
    </location>
</feature>
<accession>A0A8X6PIF2</accession>
<proteinExistence type="predicted"/>
<name>A0A8X6PIF2_NEPPI</name>
<sequence length="88" mass="10079">VTQFRRPQVDIQWESEMLRRRGLTTEEAMSLSESISLDCSDTLVESLSDEEMSIEDLPVTSSYGVQIPENGDCNLDEDLEEQNVPRVW</sequence>
<organism evidence="1 2">
    <name type="scientific">Nephila pilipes</name>
    <name type="common">Giant wood spider</name>
    <name type="synonym">Nephila maculata</name>
    <dbReference type="NCBI Taxonomy" id="299642"/>
    <lineage>
        <taxon>Eukaryota</taxon>
        <taxon>Metazoa</taxon>
        <taxon>Ecdysozoa</taxon>
        <taxon>Arthropoda</taxon>
        <taxon>Chelicerata</taxon>
        <taxon>Arachnida</taxon>
        <taxon>Araneae</taxon>
        <taxon>Araneomorphae</taxon>
        <taxon>Entelegynae</taxon>
        <taxon>Araneoidea</taxon>
        <taxon>Nephilidae</taxon>
        <taxon>Nephila</taxon>
    </lineage>
</organism>
<reference evidence="1" key="1">
    <citation type="submission" date="2020-08" db="EMBL/GenBank/DDBJ databases">
        <title>Multicomponent nature underlies the extraordinary mechanical properties of spider dragline silk.</title>
        <authorList>
            <person name="Kono N."/>
            <person name="Nakamura H."/>
            <person name="Mori M."/>
            <person name="Yoshida Y."/>
            <person name="Ohtoshi R."/>
            <person name="Malay A.D."/>
            <person name="Moran D.A.P."/>
            <person name="Tomita M."/>
            <person name="Numata K."/>
            <person name="Arakawa K."/>
        </authorList>
    </citation>
    <scope>NUCLEOTIDE SEQUENCE</scope>
</reference>
<dbReference type="AlphaFoldDB" id="A0A8X6PIF2"/>
<evidence type="ECO:0000313" key="2">
    <source>
        <dbReference type="Proteomes" id="UP000887013"/>
    </source>
</evidence>